<dbReference type="OrthoDB" id="9766487at2"/>
<feature type="domain" description="Oligopeptidase F N-terminal" evidence="8">
    <location>
        <begin position="116"/>
        <end position="185"/>
    </location>
</feature>
<dbReference type="PANTHER" id="PTHR11804">
    <property type="entry name" value="PROTEASE M3 THIMET OLIGOPEPTIDASE-RELATED"/>
    <property type="match status" value="1"/>
</dbReference>
<comment type="similarity">
    <text evidence="6">Belongs to the peptidase M3B family.</text>
</comment>
<organism evidence="9 10">
    <name type="scientific">Falseniella ignava</name>
    <dbReference type="NCBI Taxonomy" id="137730"/>
    <lineage>
        <taxon>Bacteria</taxon>
        <taxon>Bacillati</taxon>
        <taxon>Bacillota</taxon>
        <taxon>Bacilli</taxon>
        <taxon>Lactobacillales</taxon>
        <taxon>Aerococcaceae</taxon>
        <taxon>Falseniella</taxon>
    </lineage>
</organism>
<dbReference type="Pfam" id="PF08439">
    <property type="entry name" value="Peptidase_M3_N"/>
    <property type="match status" value="1"/>
</dbReference>
<keyword evidence="5 6" id="KW-0482">Metalloprotease</keyword>
<dbReference type="GO" id="GO:0046872">
    <property type="term" value="F:metal ion binding"/>
    <property type="evidence" value="ECO:0007669"/>
    <property type="project" value="UniProtKB-UniRule"/>
</dbReference>
<dbReference type="EMBL" id="PKHE01000018">
    <property type="protein sequence ID" value="PKY87863.1"/>
    <property type="molecule type" value="Genomic_DNA"/>
</dbReference>
<keyword evidence="1 6" id="KW-0645">Protease</keyword>
<evidence type="ECO:0000313" key="10">
    <source>
        <dbReference type="Proteomes" id="UP000234384"/>
    </source>
</evidence>
<dbReference type="InterPro" id="IPR042088">
    <property type="entry name" value="OligoPept_F_C"/>
</dbReference>
<evidence type="ECO:0000259" key="8">
    <source>
        <dbReference type="Pfam" id="PF08439"/>
    </source>
</evidence>
<evidence type="ECO:0000256" key="6">
    <source>
        <dbReference type="RuleBase" id="RU368091"/>
    </source>
</evidence>
<comment type="cofactor">
    <cofactor evidence="6">
        <name>Zn(2+)</name>
        <dbReference type="ChEBI" id="CHEBI:29105"/>
    </cofactor>
    <text evidence="6">Binds 1 zinc ion.</text>
</comment>
<keyword evidence="4 6" id="KW-0862">Zinc</keyword>
<dbReference type="Gene3D" id="1.10.1370.20">
    <property type="entry name" value="Oligoendopeptidase f, C-terminal domain"/>
    <property type="match status" value="1"/>
</dbReference>
<dbReference type="GO" id="GO:0004222">
    <property type="term" value="F:metalloendopeptidase activity"/>
    <property type="evidence" value="ECO:0007669"/>
    <property type="project" value="UniProtKB-UniRule"/>
</dbReference>
<evidence type="ECO:0000256" key="4">
    <source>
        <dbReference type="ARBA" id="ARBA00022833"/>
    </source>
</evidence>
<reference evidence="9 10" key="1">
    <citation type="submission" date="2017-12" db="EMBL/GenBank/DDBJ databases">
        <title>Phylogenetic diversity of female urinary microbiome.</title>
        <authorList>
            <person name="Thomas-White K."/>
            <person name="Wolfe A.J."/>
        </authorList>
    </citation>
    <scope>NUCLEOTIDE SEQUENCE [LARGE SCALE GENOMIC DNA]</scope>
    <source>
        <strain evidence="9 10">UMB0898</strain>
    </source>
</reference>
<dbReference type="Pfam" id="PF01432">
    <property type="entry name" value="Peptidase_M3"/>
    <property type="match status" value="1"/>
</dbReference>
<evidence type="ECO:0000259" key="7">
    <source>
        <dbReference type="Pfam" id="PF01432"/>
    </source>
</evidence>
<comment type="function">
    <text evidence="6">Has oligopeptidase activity and degrades a variety of small bioactive peptides.</text>
</comment>
<evidence type="ECO:0000256" key="2">
    <source>
        <dbReference type="ARBA" id="ARBA00022723"/>
    </source>
</evidence>
<accession>A0A2I1JWZ2</accession>
<dbReference type="Proteomes" id="UP000234384">
    <property type="component" value="Unassembled WGS sequence"/>
</dbReference>
<dbReference type="GO" id="GO:0006508">
    <property type="term" value="P:proteolysis"/>
    <property type="evidence" value="ECO:0007669"/>
    <property type="project" value="UniProtKB-KW"/>
</dbReference>
<dbReference type="InterPro" id="IPR001567">
    <property type="entry name" value="Pept_M3A_M3B_dom"/>
</dbReference>
<gene>
    <name evidence="9" type="primary">pepF</name>
    <name evidence="9" type="ORF">CYJ57_06345</name>
</gene>
<comment type="caution">
    <text evidence="9">The sequence shown here is derived from an EMBL/GenBank/DDBJ whole genome shotgun (WGS) entry which is preliminary data.</text>
</comment>
<protein>
    <recommendedName>
        <fullName evidence="6">Oligopeptidase F</fullName>
        <ecNumber evidence="6">3.4.24.-</ecNumber>
    </recommendedName>
</protein>
<keyword evidence="2 6" id="KW-0479">Metal-binding</keyword>
<dbReference type="InterPro" id="IPR004438">
    <property type="entry name" value="Peptidase_M3B"/>
</dbReference>
<proteinExistence type="inferred from homology"/>
<evidence type="ECO:0000256" key="3">
    <source>
        <dbReference type="ARBA" id="ARBA00022801"/>
    </source>
</evidence>
<dbReference type="CDD" id="cd09608">
    <property type="entry name" value="M3B_PepF"/>
    <property type="match status" value="1"/>
</dbReference>
<dbReference type="PANTHER" id="PTHR11804:SF84">
    <property type="entry name" value="SACCHAROLYSIN"/>
    <property type="match status" value="1"/>
</dbReference>
<dbReference type="NCBIfam" id="TIGR00181">
    <property type="entry name" value="pepF"/>
    <property type="match status" value="1"/>
</dbReference>
<dbReference type="Gene3D" id="1.10.287.830">
    <property type="entry name" value="putative peptidase helix hairpin domain like"/>
    <property type="match status" value="1"/>
</dbReference>
<feature type="domain" description="Peptidase M3A/M3B catalytic" evidence="7">
    <location>
        <begin position="206"/>
        <end position="585"/>
    </location>
</feature>
<dbReference type="InterPro" id="IPR013647">
    <property type="entry name" value="OligopepF_N_dom"/>
</dbReference>
<evidence type="ECO:0000256" key="5">
    <source>
        <dbReference type="ARBA" id="ARBA00023049"/>
    </source>
</evidence>
<dbReference type="GO" id="GO:0006518">
    <property type="term" value="P:peptide metabolic process"/>
    <property type="evidence" value="ECO:0007669"/>
    <property type="project" value="TreeGrafter"/>
</dbReference>
<evidence type="ECO:0000256" key="1">
    <source>
        <dbReference type="ARBA" id="ARBA00022670"/>
    </source>
</evidence>
<dbReference type="RefSeq" id="WP_101954571.1">
    <property type="nucleotide sequence ID" value="NZ_PKHE01000018.1"/>
</dbReference>
<dbReference type="Gene3D" id="1.20.140.70">
    <property type="entry name" value="Oligopeptidase f, N-terminal domain"/>
    <property type="match status" value="1"/>
</dbReference>
<sequence length="601" mass="69559">MSESQLKTREQNDPRYQWDLTPMFKTDEAFEESYQAALNGLEKAKDYEGKLGSSAETLAEAIDLRLDLGRQVSNLGVYAHLKYDQDSTNSTYQQMDAKTSQLYSKYAQDFAYFDPELMSIEANELEAMIDENSRLQALRQYIDNLTRFREHVLPPEQELLLANASEIFNSASKTFGLLNNSDFEFPTIKDSEGNDIKLTHATYGKLLESTDREVRKNTFEQFYSVFVQYANTLAHVLGTEIKTHNFDAKIRGFSSARSAALFDNNIPEAVYDTLLETVGGRLDLLHRYVELRKQLLGIEDLEMYDMYTPLLGEPAIEFTYEEAKEITLKALAPMGDDYLSIIQEAFDNSWIDVYENKGKRSGAYSSGSYDSYPYILLNWQDGLNSLYTLVHELGHSVHSYYTRKNQPLEYGGYPIFLAEIASTMNENLLTQYLLDTYDDVEIKKYIINHFLDGVKGTMYRQTQFAEFEHFIHEQDAAGQPLTSEFMQEHYQRINEKYYGPAVNSNSEIRYEWTRIPHFYYNYYVFQYSTGFAAATYFAKKVLEGDQETLEKYLNFLKSGRSHYAIDTMKMAGLDMTQKEYIDEALDVFEQRLGELEALLEK</sequence>
<dbReference type="AlphaFoldDB" id="A0A2I1JWZ2"/>
<name>A0A2I1JWZ2_9LACT</name>
<evidence type="ECO:0000313" key="9">
    <source>
        <dbReference type="EMBL" id="PKY87863.1"/>
    </source>
</evidence>
<dbReference type="InterPro" id="IPR045090">
    <property type="entry name" value="Pept_M3A_M3B"/>
</dbReference>
<dbReference type="SUPFAM" id="SSF55486">
    <property type="entry name" value="Metalloproteases ('zincins'), catalytic domain"/>
    <property type="match status" value="1"/>
</dbReference>
<dbReference type="EC" id="3.4.24.-" evidence="6"/>
<keyword evidence="3 6" id="KW-0378">Hydrolase</keyword>